<dbReference type="Gene3D" id="3.40.47.10">
    <property type="match status" value="1"/>
</dbReference>
<feature type="domain" description="Ketosynthase family 3 (KS3)" evidence="4">
    <location>
        <begin position="302"/>
        <end position="740"/>
    </location>
</feature>
<dbReference type="GO" id="GO:0004312">
    <property type="term" value="F:fatty acid synthase activity"/>
    <property type="evidence" value="ECO:0007669"/>
    <property type="project" value="TreeGrafter"/>
</dbReference>
<evidence type="ECO:0000256" key="1">
    <source>
        <dbReference type="ARBA" id="ARBA00022450"/>
    </source>
</evidence>
<accession>A0A1S6K866</accession>
<evidence type="ECO:0000313" key="5">
    <source>
        <dbReference type="EMBL" id="AQS99280.1"/>
    </source>
</evidence>
<sequence length="1041" mass="113854">MRSSSPTIGAQERATPASMTASGVDFALTGKTLDEISQEIEHNLRLKGYCTFDMQLEARLDDALEEVAALRRVGCFEPAPQQVIDGILGVEGTAGTVWLGSPMGEQGEGEAVETPSLLQLTTDLFAIADCTRPFFSSQCLEGMTISEALVVQGGEALRGAGELTEASCSKWASTFLSAMLMVIYFMGPGDGALQLEPIDEDAEAMTIKTWPDRLVIVRCDLISRNHISSSSDYALCFWIMLPSWEASSTEAADLIPGVRDLKEWAEARMEVLAKQDAAGQLEQSVPRAWQRMLHSRYFKSNCLPVAIKGMATHSPGAWECDMLWKSLNVGVDFVKDVPMLRWNHDNYYDPDPQCYIESNSFAGGVVKTSIKHCQFIDGLELFDHRTFQIAPSEAVTIAMEQRHILETSYEGLFVAGYNKRQLMNANIAVFTGCTTPETMYVGLAGAGDLNHTVSCTSNRTSYELGMKGPSVSIDCEQASSQVALIMAGSAITPNHDWRNESDGYSEASITGGVYLALSPYMWPRFNAYMNPVGRCFTFSSCAAGYVRGEACTSLCQKPYTDKVDGDWVASDSFCIGSMVGWRVTNNGRGASLTSPSAPAQQEAIHGSLSDAGIHVLDEHAIESHGNGLLLDDSVEASAISRLLRHEAGEDEPLLVGAVKTQVSAQCEACGMTTFLKAMLNITHAVFAPSLHLRQVNPHMEVNFSGVFMLMEHLTFREQHIFHGCSSRGFNGSNTHIIQWYRADAGKVGTQRVLSMEEHIAFWPAGGGILDNASRPSEGYFIVGSFCQWEEAQEMDKAFNNEFSFIMTMGANNFEHFQICLDQDMERVLHPRYPLAPSGSTAMGPNTDDEAAGYTWAIDARPFAVEDATSSTAIAGVEASSKDKPGDKYEVKLSIAGKYRAVTWKKVSSAGADALKDPAVQGTYFVLGSWNNNQPQAMTAKHDKALGLFTFDVGPLPSWVAGCCDFQIVRNKDSLQLFHPKYGGAASENRDEADVDGPDEGSHQTWRIKAKAGDCFKIEFRRNLEGGQDVRQISWRKVPVET</sequence>
<dbReference type="GO" id="GO:0006633">
    <property type="term" value="P:fatty acid biosynthetic process"/>
    <property type="evidence" value="ECO:0007669"/>
    <property type="project" value="TreeGrafter"/>
</dbReference>
<dbReference type="InterPro" id="IPR014031">
    <property type="entry name" value="Ketoacyl_synth_C"/>
</dbReference>
<dbReference type="InterPro" id="IPR016039">
    <property type="entry name" value="Thiolase-like"/>
</dbReference>
<keyword evidence="2" id="KW-0597">Phosphoprotein</keyword>
<comment type="similarity">
    <text evidence="3">Belongs to the thiolase-like superfamily. Beta-ketoacyl-ACP synthases family.</text>
</comment>
<dbReference type="PANTHER" id="PTHR43775:SF37">
    <property type="entry name" value="SI:DKEY-61P9.11"/>
    <property type="match status" value="1"/>
</dbReference>
<evidence type="ECO:0000259" key="4">
    <source>
        <dbReference type="PROSITE" id="PS52004"/>
    </source>
</evidence>
<dbReference type="InterPro" id="IPR014030">
    <property type="entry name" value="Ketoacyl_synth_N"/>
</dbReference>
<protein>
    <submittedName>
        <fullName evidence="5">Type I polyketide synthase</fullName>
    </submittedName>
</protein>
<name>A0A1S6K866_9DINO</name>
<dbReference type="AlphaFoldDB" id="A0A1S6K866"/>
<dbReference type="InterPro" id="IPR020841">
    <property type="entry name" value="PKS_Beta-ketoAc_synthase_dom"/>
</dbReference>
<keyword evidence="1" id="KW-0596">Phosphopantetheine</keyword>
<evidence type="ECO:0000256" key="3">
    <source>
        <dbReference type="RuleBase" id="RU003694"/>
    </source>
</evidence>
<dbReference type="PANTHER" id="PTHR43775">
    <property type="entry name" value="FATTY ACID SYNTHASE"/>
    <property type="match status" value="1"/>
</dbReference>
<dbReference type="PROSITE" id="PS52004">
    <property type="entry name" value="KS3_2"/>
    <property type="match status" value="1"/>
</dbReference>
<dbReference type="Pfam" id="PF02801">
    <property type="entry name" value="Ketoacyl-synt_C"/>
    <property type="match status" value="1"/>
</dbReference>
<keyword evidence="3" id="KW-0808">Transferase</keyword>
<dbReference type="Pfam" id="PF00109">
    <property type="entry name" value="ketoacyl-synt"/>
    <property type="match status" value="1"/>
</dbReference>
<dbReference type="SMART" id="SM00825">
    <property type="entry name" value="PKS_KS"/>
    <property type="match status" value="1"/>
</dbReference>
<proteinExistence type="inferred from homology"/>
<reference evidence="5" key="1">
    <citation type="journal article" date="2017" name="J. Eukaryot. Microbiol.">
        <title>Role of Modular Polyketide Synthases in the Production of Polyether Ladder Compounds in Ciguatoxin-producing Gambierdiscus polynesiensis and G.excentricus (Dinophyceae).</title>
        <authorList>
            <person name="Kohli G.S."/>
            <person name="Campbell K."/>
            <person name="John U."/>
            <person name="Smith K.F."/>
            <person name="Fraga S."/>
            <person name="Rhodes L.L."/>
            <person name="Murray S.A."/>
        </authorList>
    </citation>
    <scope>NUCLEOTIDE SEQUENCE</scope>
    <source>
        <strain evidence="5">Contig_32798</strain>
    </source>
</reference>
<organism evidence="5">
    <name type="scientific">Gambierdiscus excentricus</name>
    <dbReference type="NCBI Taxonomy" id="986170"/>
    <lineage>
        <taxon>Eukaryota</taxon>
        <taxon>Sar</taxon>
        <taxon>Alveolata</taxon>
        <taxon>Dinophyceae</taxon>
        <taxon>Gonyaulacales</taxon>
        <taxon>Pyrocystaceae</taxon>
        <taxon>Gambierdiscus</taxon>
    </lineage>
</organism>
<evidence type="ECO:0000256" key="2">
    <source>
        <dbReference type="ARBA" id="ARBA00022553"/>
    </source>
</evidence>
<dbReference type="SUPFAM" id="SSF53901">
    <property type="entry name" value="Thiolase-like"/>
    <property type="match status" value="2"/>
</dbReference>
<dbReference type="InterPro" id="IPR050091">
    <property type="entry name" value="PKS_NRPS_Biosynth_Enz"/>
</dbReference>
<dbReference type="EMBL" id="KX395862">
    <property type="protein sequence ID" value="AQS99280.1"/>
    <property type="molecule type" value="Transcribed_RNA"/>
</dbReference>
<dbReference type="CDD" id="cd00833">
    <property type="entry name" value="PKS"/>
    <property type="match status" value="1"/>
</dbReference>